<evidence type="ECO:0000313" key="3">
    <source>
        <dbReference type="EMBL" id="RCV32098.1"/>
    </source>
</evidence>
<dbReference type="CDD" id="cd22160">
    <property type="entry name" value="F-box_AtFBL13-like"/>
    <property type="match status" value="1"/>
</dbReference>
<dbReference type="Gene3D" id="1.20.1280.50">
    <property type="match status" value="1"/>
</dbReference>
<gene>
    <name evidence="3" type="ORF">SETIT_6G230700v2</name>
</gene>
<dbReference type="PROSITE" id="PS50181">
    <property type="entry name" value="FBOX"/>
    <property type="match status" value="1"/>
</dbReference>
<accession>K3YHT2</accession>
<dbReference type="OrthoDB" id="612216at2759"/>
<proteinExistence type="predicted"/>
<dbReference type="PANTHER" id="PTHR34223:SF107">
    <property type="entry name" value="F-BOX DOMAIN-CONTAINING PROTEIN"/>
    <property type="match status" value="1"/>
</dbReference>
<dbReference type="HOGENOM" id="CLU_644661_0_0_1"/>
<evidence type="ECO:0000313" key="4">
    <source>
        <dbReference type="EnsemblPlants" id="KQL02751"/>
    </source>
</evidence>
<dbReference type="Pfam" id="PF00646">
    <property type="entry name" value="F-box"/>
    <property type="match status" value="1"/>
</dbReference>
<protein>
    <recommendedName>
        <fullName evidence="2">F-box domain-containing protein</fullName>
    </recommendedName>
</protein>
<evidence type="ECO:0000259" key="2">
    <source>
        <dbReference type="PROSITE" id="PS50181"/>
    </source>
</evidence>
<evidence type="ECO:0000313" key="5">
    <source>
        <dbReference type="Proteomes" id="UP000004995"/>
    </source>
</evidence>
<sequence length="426" mass="46919">MAHASTITRSAAGLLAERGAFLASMERRTKHARRSGGGGERLAPSIGPPDAHVRPFSARRPSLPSRRSPAVSSSGALAGRRTLSLLAGAGAGPVQTPGSSLIFSIPCRLAYHFCQSAPVNRGAPSAAGGGGIDALPDEVLQHILGFLEAQESVRTCVLARRWRNLWKSAMSLLVADEGKFLGSVVKLCDFLDSLLRHHQSSPLHTCELMFTSLGPSASGSLYSDGRLLGLMNTWFRHAVRCQVQVLRLNAYTLVLDNRPVSSWHLTRLELDNVVVGRRFLNFSNCPSLEHLEFKNCYRNWGKIPLLESMPSLVKAFVAVEAFWDSCDLRTCNCEFCDNSYSISDGTRGKRCVLLKGLSEAKHLALSCEPQTFILKRDLRWCPMFSKLKTLFLDDYWCVPDDFRALVCILENSPVLEKLTLELSSEV</sequence>
<dbReference type="EMBL" id="CM003533">
    <property type="protein sequence ID" value="RCV32098.1"/>
    <property type="molecule type" value="Genomic_DNA"/>
</dbReference>
<feature type="region of interest" description="Disordered" evidence="1">
    <location>
        <begin position="27"/>
        <end position="75"/>
    </location>
</feature>
<dbReference type="InterPro" id="IPR001810">
    <property type="entry name" value="F-box_dom"/>
</dbReference>
<dbReference type="eggNOG" id="ENOG502S2XD">
    <property type="taxonomic scope" value="Eukaryota"/>
</dbReference>
<dbReference type="SUPFAM" id="SSF81383">
    <property type="entry name" value="F-box domain"/>
    <property type="match status" value="1"/>
</dbReference>
<evidence type="ECO:0000256" key="1">
    <source>
        <dbReference type="SAM" id="MobiDB-lite"/>
    </source>
</evidence>
<reference evidence="4" key="3">
    <citation type="submission" date="2018-08" db="UniProtKB">
        <authorList>
            <consortium name="EnsemblPlants"/>
        </authorList>
    </citation>
    <scope>IDENTIFICATION</scope>
    <source>
        <strain evidence="4">Yugu1</strain>
    </source>
</reference>
<feature type="compositionally biased region" description="Low complexity" evidence="1">
    <location>
        <begin position="54"/>
        <end position="74"/>
    </location>
</feature>
<dbReference type="OMA" id="KECFHEV"/>
<dbReference type="PANTHER" id="PTHR34223">
    <property type="entry name" value="OS11G0201299 PROTEIN"/>
    <property type="match status" value="1"/>
</dbReference>
<organism evidence="3">
    <name type="scientific">Setaria italica</name>
    <name type="common">Foxtail millet</name>
    <name type="synonym">Panicum italicum</name>
    <dbReference type="NCBI Taxonomy" id="4555"/>
    <lineage>
        <taxon>Eukaryota</taxon>
        <taxon>Viridiplantae</taxon>
        <taxon>Streptophyta</taxon>
        <taxon>Embryophyta</taxon>
        <taxon>Tracheophyta</taxon>
        <taxon>Spermatophyta</taxon>
        <taxon>Magnoliopsida</taxon>
        <taxon>Liliopsida</taxon>
        <taxon>Poales</taxon>
        <taxon>Poaceae</taxon>
        <taxon>PACMAD clade</taxon>
        <taxon>Panicoideae</taxon>
        <taxon>Panicodae</taxon>
        <taxon>Paniceae</taxon>
        <taxon>Cenchrinae</taxon>
        <taxon>Setaria</taxon>
    </lineage>
</organism>
<dbReference type="EMBL" id="AGNK02004005">
    <property type="status" value="NOT_ANNOTATED_CDS"/>
    <property type="molecule type" value="Genomic_DNA"/>
</dbReference>
<reference evidence="3" key="2">
    <citation type="submission" date="2015-07" db="EMBL/GenBank/DDBJ databases">
        <authorList>
            <person name="Noorani M."/>
        </authorList>
    </citation>
    <scope>NUCLEOTIDE SEQUENCE</scope>
    <source>
        <strain evidence="3">Yugu1</strain>
    </source>
</reference>
<name>K3YHT2_SETIT</name>
<dbReference type="Gramene" id="KQL02751">
    <property type="protein sequence ID" value="KQL02751"/>
    <property type="gene ID" value="SETIT_013801mg"/>
</dbReference>
<dbReference type="Proteomes" id="UP000004995">
    <property type="component" value="Unassembled WGS sequence"/>
</dbReference>
<dbReference type="InterPro" id="IPR053781">
    <property type="entry name" value="F-box_AtFBL13-like"/>
</dbReference>
<dbReference type="InterPro" id="IPR053197">
    <property type="entry name" value="F-box_SCFL_complex_component"/>
</dbReference>
<dbReference type="InterPro" id="IPR036047">
    <property type="entry name" value="F-box-like_dom_sf"/>
</dbReference>
<dbReference type="SUPFAM" id="SSF52047">
    <property type="entry name" value="RNI-like"/>
    <property type="match status" value="1"/>
</dbReference>
<dbReference type="AlphaFoldDB" id="K3YHT2"/>
<dbReference type="EnsemblPlants" id="KQL02751">
    <property type="protein sequence ID" value="KQL02751"/>
    <property type="gene ID" value="SETIT_013801mg"/>
</dbReference>
<keyword evidence="5" id="KW-1185">Reference proteome</keyword>
<feature type="domain" description="F-box" evidence="2">
    <location>
        <begin position="129"/>
        <end position="165"/>
    </location>
</feature>
<reference evidence="3 5" key="1">
    <citation type="journal article" date="2012" name="Nat. Biotechnol.">
        <title>Reference genome sequence of the model plant Setaria.</title>
        <authorList>
            <person name="Bennetzen J.L."/>
            <person name="Schmutz J."/>
            <person name="Wang H."/>
            <person name="Percifield R."/>
            <person name="Hawkins J."/>
            <person name="Pontaroli A.C."/>
            <person name="Estep M."/>
            <person name="Feng L."/>
            <person name="Vaughn J.N."/>
            <person name="Grimwood J."/>
            <person name="Jenkins J."/>
            <person name="Barry K."/>
            <person name="Lindquist E."/>
            <person name="Hellsten U."/>
            <person name="Deshpande S."/>
            <person name="Wang X."/>
            <person name="Wu X."/>
            <person name="Mitros T."/>
            <person name="Triplett J."/>
            <person name="Yang X."/>
            <person name="Ye C.Y."/>
            <person name="Mauro-Herrera M."/>
            <person name="Wang L."/>
            <person name="Li P."/>
            <person name="Sharma M."/>
            <person name="Sharma R."/>
            <person name="Ronald P.C."/>
            <person name="Panaud O."/>
            <person name="Kellogg E.A."/>
            <person name="Brutnell T.P."/>
            <person name="Doust A.N."/>
            <person name="Tuskan G.A."/>
            <person name="Rokhsar D."/>
            <person name="Devos K.M."/>
        </authorList>
    </citation>
    <scope>NUCLEOTIDE SEQUENCE [LARGE SCALE GENOMIC DNA]</scope>
    <source>
        <strain evidence="5">cv. Yugu1</strain>
        <strain evidence="3">Yugu1</strain>
    </source>
</reference>